<protein>
    <submittedName>
        <fullName evidence="11">ABC transporter, permease protein (Cluster 3, basic aa/glutamine/opines)</fullName>
    </submittedName>
</protein>
<dbReference type="GO" id="GO:0006865">
    <property type="term" value="P:amino acid transport"/>
    <property type="evidence" value="ECO:0007669"/>
    <property type="project" value="UniProtKB-KW"/>
</dbReference>
<dbReference type="Pfam" id="PF00528">
    <property type="entry name" value="BPD_transp_1"/>
    <property type="match status" value="1"/>
</dbReference>
<dbReference type="PANTHER" id="PTHR30614">
    <property type="entry name" value="MEMBRANE COMPONENT OF AMINO ACID ABC TRANSPORTER"/>
    <property type="match status" value="1"/>
</dbReference>
<dbReference type="PANTHER" id="PTHR30614:SF37">
    <property type="entry name" value="AMINO-ACID ABC TRANSPORTER PERMEASE PROTEIN YHDX-RELATED"/>
    <property type="match status" value="1"/>
</dbReference>
<keyword evidence="8 9" id="KW-0472">Membrane</keyword>
<evidence type="ECO:0000313" key="11">
    <source>
        <dbReference type="EMBL" id="CAA9363954.1"/>
    </source>
</evidence>
<evidence type="ECO:0000259" key="10">
    <source>
        <dbReference type="PROSITE" id="PS50928"/>
    </source>
</evidence>
<feature type="transmembrane region" description="Helical" evidence="9">
    <location>
        <begin position="185"/>
        <end position="207"/>
    </location>
</feature>
<dbReference type="CDD" id="cd06261">
    <property type="entry name" value="TM_PBP2"/>
    <property type="match status" value="1"/>
</dbReference>
<evidence type="ECO:0000256" key="6">
    <source>
        <dbReference type="ARBA" id="ARBA00022970"/>
    </source>
</evidence>
<evidence type="ECO:0000256" key="2">
    <source>
        <dbReference type="ARBA" id="ARBA00010072"/>
    </source>
</evidence>
<feature type="transmembrane region" description="Helical" evidence="9">
    <location>
        <begin position="51"/>
        <end position="71"/>
    </location>
</feature>
<comment type="subcellular location">
    <subcellularLocation>
        <location evidence="1 9">Cell membrane</location>
        <topology evidence="1 9">Multi-pass membrane protein</topology>
    </subcellularLocation>
</comment>
<evidence type="ECO:0000256" key="7">
    <source>
        <dbReference type="ARBA" id="ARBA00022989"/>
    </source>
</evidence>
<dbReference type="GO" id="GO:0043190">
    <property type="term" value="C:ATP-binding cassette (ABC) transporter complex"/>
    <property type="evidence" value="ECO:0007669"/>
    <property type="project" value="InterPro"/>
</dbReference>
<dbReference type="AlphaFoldDB" id="A0A6J4MN12"/>
<evidence type="ECO:0000256" key="3">
    <source>
        <dbReference type="ARBA" id="ARBA00022448"/>
    </source>
</evidence>
<dbReference type="SUPFAM" id="SSF161098">
    <property type="entry name" value="MetI-like"/>
    <property type="match status" value="1"/>
</dbReference>
<dbReference type="Gene3D" id="1.10.3720.10">
    <property type="entry name" value="MetI-like"/>
    <property type="match status" value="1"/>
</dbReference>
<evidence type="ECO:0000256" key="5">
    <source>
        <dbReference type="ARBA" id="ARBA00022692"/>
    </source>
</evidence>
<organism evidence="11">
    <name type="scientific">uncultured Nocardioidaceae bacterium</name>
    <dbReference type="NCBI Taxonomy" id="253824"/>
    <lineage>
        <taxon>Bacteria</taxon>
        <taxon>Bacillati</taxon>
        <taxon>Actinomycetota</taxon>
        <taxon>Actinomycetes</taxon>
        <taxon>Propionibacteriales</taxon>
        <taxon>Nocardioidaceae</taxon>
        <taxon>environmental samples</taxon>
    </lineage>
</organism>
<feature type="domain" description="ABC transmembrane type-1" evidence="10">
    <location>
        <begin position="15"/>
        <end position="204"/>
    </location>
</feature>
<name>A0A6J4MN12_9ACTN</name>
<keyword evidence="4" id="KW-1003">Cell membrane</keyword>
<keyword evidence="7 9" id="KW-1133">Transmembrane helix</keyword>
<feature type="transmembrane region" description="Helical" evidence="9">
    <location>
        <begin position="146"/>
        <end position="165"/>
    </location>
</feature>
<reference evidence="11" key="1">
    <citation type="submission" date="2020-02" db="EMBL/GenBank/DDBJ databases">
        <authorList>
            <person name="Meier V. D."/>
        </authorList>
    </citation>
    <scope>NUCLEOTIDE SEQUENCE</scope>
    <source>
        <strain evidence="11">AVDCRST_MAG46</strain>
    </source>
</reference>
<keyword evidence="6" id="KW-0029">Amino-acid transport</keyword>
<dbReference type="InterPro" id="IPR035906">
    <property type="entry name" value="MetI-like_sf"/>
</dbReference>
<keyword evidence="3 9" id="KW-0813">Transport</keyword>
<evidence type="ECO:0000256" key="4">
    <source>
        <dbReference type="ARBA" id="ARBA00022475"/>
    </source>
</evidence>
<dbReference type="NCBIfam" id="TIGR01726">
    <property type="entry name" value="HEQRo_perm_3TM"/>
    <property type="match status" value="1"/>
</dbReference>
<accession>A0A6J4MN12</accession>
<gene>
    <name evidence="11" type="ORF">AVDCRST_MAG46-3549</name>
</gene>
<dbReference type="InterPro" id="IPR000515">
    <property type="entry name" value="MetI-like"/>
</dbReference>
<keyword evidence="5 9" id="KW-0812">Transmembrane</keyword>
<comment type="similarity">
    <text evidence="2">Belongs to the binding-protein-dependent transport system permease family. HisMQ subfamily.</text>
</comment>
<dbReference type="GO" id="GO:0022857">
    <property type="term" value="F:transmembrane transporter activity"/>
    <property type="evidence" value="ECO:0007669"/>
    <property type="project" value="InterPro"/>
</dbReference>
<evidence type="ECO:0000256" key="1">
    <source>
        <dbReference type="ARBA" id="ARBA00004651"/>
    </source>
</evidence>
<evidence type="ECO:0000256" key="9">
    <source>
        <dbReference type="RuleBase" id="RU363032"/>
    </source>
</evidence>
<feature type="transmembrane region" description="Helical" evidence="9">
    <location>
        <begin position="83"/>
        <end position="103"/>
    </location>
</feature>
<proteinExistence type="inferred from homology"/>
<dbReference type="InterPro" id="IPR043429">
    <property type="entry name" value="ArtM/GltK/GlnP/TcyL/YhdX-like"/>
</dbReference>
<evidence type="ECO:0000256" key="8">
    <source>
        <dbReference type="ARBA" id="ARBA00023136"/>
    </source>
</evidence>
<dbReference type="PROSITE" id="PS50928">
    <property type="entry name" value="ABC_TM1"/>
    <property type="match status" value="1"/>
</dbReference>
<sequence length="215" mass="22613">MDSLISNFDIILDGFVETLKLLGVSAVIALVLGTLVAAARVSPVPILRGTAGVYVTLFRNTPLLVLIILTYYGLPEIGINPGFFPLITMAMGLYTASFVAEALRSGINAVPVGQIEASRAVGMPFGQTMTAVVLPQAFRATVPPMASVLIALTKNTSLAATFGIAEATFRARGLINDDAGARWPILIGVAVGYIIIVEAISLGAALLERRWSVAR</sequence>
<dbReference type="InterPro" id="IPR010065">
    <property type="entry name" value="AA_ABC_transptr_permease_3TM"/>
</dbReference>
<dbReference type="EMBL" id="CADCUD010000248">
    <property type="protein sequence ID" value="CAA9363954.1"/>
    <property type="molecule type" value="Genomic_DNA"/>
</dbReference>
<feature type="transmembrane region" description="Helical" evidence="9">
    <location>
        <begin position="20"/>
        <end position="39"/>
    </location>
</feature>